<name>A0A6N2KK51_SALVM</name>
<proteinExistence type="predicted"/>
<dbReference type="AlphaFoldDB" id="A0A6N2KK51"/>
<dbReference type="InterPro" id="IPR009902">
    <property type="entry name" value="DUF1442"/>
</dbReference>
<evidence type="ECO:0000313" key="1">
    <source>
        <dbReference type="EMBL" id="VFU28933.1"/>
    </source>
</evidence>
<dbReference type="Pfam" id="PF07279">
    <property type="entry name" value="DUF1442"/>
    <property type="match status" value="1"/>
</dbReference>
<accession>A0A6N2KK51</accession>
<organism evidence="1">
    <name type="scientific">Salix viminalis</name>
    <name type="common">Common osier</name>
    <name type="synonym">Basket willow</name>
    <dbReference type="NCBI Taxonomy" id="40686"/>
    <lineage>
        <taxon>Eukaryota</taxon>
        <taxon>Viridiplantae</taxon>
        <taxon>Streptophyta</taxon>
        <taxon>Embryophyta</taxon>
        <taxon>Tracheophyta</taxon>
        <taxon>Spermatophyta</taxon>
        <taxon>Magnoliopsida</taxon>
        <taxon>eudicotyledons</taxon>
        <taxon>Gunneridae</taxon>
        <taxon>Pentapetalae</taxon>
        <taxon>rosids</taxon>
        <taxon>fabids</taxon>
        <taxon>Malpighiales</taxon>
        <taxon>Salicaceae</taxon>
        <taxon>Saliceae</taxon>
        <taxon>Salix</taxon>
    </lineage>
</organism>
<sequence>MEWSATSATRAYLDTLKLCGNHKKRYDSWMTKEPGSNEFISALAAGMKAKLIVEVGKWCLTIHCSLSSRCPTNWRQACVHSSRACPC</sequence>
<dbReference type="EMBL" id="CAADRP010000469">
    <property type="protein sequence ID" value="VFU28933.1"/>
    <property type="molecule type" value="Genomic_DNA"/>
</dbReference>
<protein>
    <submittedName>
        <fullName evidence="1">Uncharacterized protein</fullName>
    </submittedName>
</protein>
<dbReference type="PANTHER" id="PTHR33593:SF1">
    <property type="entry name" value="DUF1442 FAMILY PROTEIN"/>
    <property type="match status" value="1"/>
</dbReference>
<dbReference type="PANTHER" id="PTHR33593">
    <property type="entry name" value="DUF1442 FAMILY PROTEIN"/>
    <property type="match status" value="1"/>
</dbReference>
<gene>
    <name evidence="1" type="ORF">SVIM_LOCUS99578</name>
</gene>
<reference evidence="1" key="1">
    <citation type="submission" date="2019-03" db="EMBL/GenBank/DDBJ databases">
        <authorList>
            <person name="Mank J."/>
            <person name="Almeida P."/>
        </authorList>
    </citation>
    <scope>NUCLEOTIDE SEQUENCE</scope>
    <source>
        <strain evidence="1">78183</strain>
    </source>
</reference>